<dbReference type="Pfam" id="PF14035">
    <property type="entry name" value="YlzJ"/>
    <property type="match status" value="1"/>
</dbReference>
<organism evidence="1 2">
    <name type="scientific">Desulforamulus profundi</name>
    <dbReference type="NCBI Taxonomy" id="1383067"/>
    <lineage>
        <taxon>Bacteria</taxon>
        <taxon>Bacillati</taxon>
        <taxon>Bacillota</taxon>
        <taxon>Clostridia</taxon>
        <taxon>Eubacteriales</taxon>
        <taxon>Peptococcaceae</taxon>
        <taxon>Desulforamulus</taxon>
    </lineage>
</organism>
<keyword evidence="2" id="KW-1185">Reference proteome</keyword>
<comment type="caution">
    <text evidence="1">The sequence shown here is derived from an EMBL/GenBank/DDBJ whole genome shotgun (WGS) entry which is preliminary data.</text>
</comment>
<accession>A0A2C6M884</accession>
<dbReference type="OrthoDB" id="1683573at2"/>
<dbReference type="RefSeq" id="WP_099082987.1">
    <property type="nucleotide sequence ID" value="NZ_AWQQ01000049.1"/>
</dbReference>
<dbReference type="EMBL" id="AWQQ01000049">
    <property type="protein sequence ID" value="PHJ38467.1"/>
    <property type="molecule type" value="Genomic_DNA"/>
</dbReference>
<evidence type="ECO:0008006" key="3">
    <source>
        <dbReference type="Google" id="ProtNLM"/>
    </source>
</evidence>
<sequence length="68" mass="7557">MILWTPLPAEQVLAGFDDQVYPDYESGEVAGIPVLLEKVDNGKKRVVRINSSDPAHYLNKDVYPGLIT</sequence>
<dbReference type="InterPro" id="IPR025619">
    <property type="entry name" value="YlzJ"/>
</dbReference>
<protein>
    <recommendedName>
        <fullName evidence="3">YlzJ-like protein</fullName>
    </recommendedName>
</protein>
<evidence type="ECO:0000313" key="1">
    <source>
        <dbReference type="EMBL" id="PHJ38467.1"/>
    </source>
</evidence>
<name>A0A2C6M884_9FIRM</name>
<dbReference type="AlphaFoldDB" id="A0A2C6M884"/>
<dbReference type="Proteomes" id="UP000222564">
    <property type="component" value="Unassembled WGS sequence"/>
</dbReference>
<evidence type="ECO:0000313" key="2">
    <source>
        <dbReference type="Proteomes" id="UP000222564"/>
    </source>
</evidence>
<reference evidence="1 2" key="1">
    <citation type="submission" date="2013-09" db="EMBL/GenBank/DDBJ databases">
        <title>Biodegradation of hydrocarbons in the deep terrestrial subsurface : characterization of a microbial consortium composed of two Desulfotomaculum species originating from a deep geological formation.</title>
        <authorList>
            <person name="Aullo T."/>
            <person name="Berlendis S."/>
            <person name="Lascourreges J.-F."/>
            <person name="Dessort D."/>
            <person name="Saint-Laurent S."/>
            <person name="Schraauwers B."/>
            <person name="Mas J."/>
            <person name="Magot M."/>
            <person name="Ranchou-Peyruse A."/>
        </authorList>
    </citation>
    <scope>NUCLEOTIDE SEQUENCE [LARGE SCALE GENOMIC DNA]</scope>
    <source>
        <strain evidence="1 2">Bs107</strain>
    </source>
</reference>
<gene>
    <name evidence="1" type="ORF">P378_09885</name>
</gene>
<proteinExistence type="predicted"/>